<organism evidence="1 2">
    <name type="scientific">Cajanus cajan</name>
    <name type="common">Pigeon pea</name>
    <name type="synonym">Cajanus indicus</name>
    <dbReference type="NCBI Taxonomy" id="3821"/>
    <lineage>
        <taxon>Eukaryota</taxon>
        <taxon>Viridiplantae</taxon>
        <taxon>Streptophyta</taxon>
        <taxon>Embryophyta</taxon>
        <taxon>Tracheophyta</taxon>
        <taxon>Spermatophyta</taxon>
        <taxon>Magnoliopsida</taxon>
        <taxon>eudicotyledons</taxon>
        <taxon>Gunneridae</taxon>
        <taxon>Pentapetalae</taxon>
        <taxon>rosids</taxon>
        <taxon>fabids</taxon>
        <taxon>Fabales</taxon>
        <taxon>Fabaceae</taxon>
        <taxon>Papilionoideae</taxon>
        <taxon>50 kb inversion clade</taxon>
        <taxon>NPAAA clade</taxon>
        <taxon>indigoferoid/millettioid clade</taxon>
        <taxon>Phaseoleae</taxon>
        <taxon>Cajanus</taxon>
    </lineage>
</organism>
<evidence type="ECO:0000313" key="2">
    <source>
        <dbReference type="Proteomes" id="UP000075243"/>
    </source>
</evidence>
<dbReference type="PANTHER" id="PTHR11439">
    <property type="entry name" value="GAG-POL-RELATED RETROTRANSPOSON"/>
    <property type="match status" value="1"/>
</dbReference>
<evidence type="ECO:0000313" key="1">
    <source>
        <dbReference type="EMBL" id="KYP49040.1"/>
    </source>
</evidence>
<accession>A0A151S2L4</accession>
<protein>
    <recommendedName>
        <fullName evidence="3">Retrovirus-related Pol polyprotein from transposon TNT 1-94</fullName>
    </recommendedName>
</protein>
<dbReference type="EMBL" id="KQ483485">
    <property type="protein sequence ID" value="KYP49040.1"/>
    <property type="molecule type" value="Genomic_DNA"/>
</dbReference>
<sequence length="62" mass="7048">MLVVCLCARFQANPKDSHMTIVKRILKYLRENIDVGLWSPEGVSLSLVGYSNSNHVECKLDR</sequence>
<name>A0A151S2L4_CAJCA</name>
<dbReference type="Gramene" id="C.cajan_29624.t">
    <property type="protein sequence ID" value="C.cajan_29624.t.cds1"/>
    <property type="gene ID" value="C.cajan_29624"/>
</dbReference>
<dbReference type="AlphaFoldDB" id="A0A151S2L4"/>
<reference evidence="1" key="1">
    <citation type="journal article" date="2012" name="Nat. Biotechnol.">
        <title>Draft genome sequence of pigeonpea (Cajanus cajan), an orphan legume crop of resource-poor farmers.</title>
        <authorList>
            <person name="Varshney R.K."/>
            <person name="Chen W."/>
            <person name="Li Y."/>
            <person name="Bharti A.K."/>
            <person name="Saxena R.K."/>
            <person name="Schlueter J.A."/>
            <person name="Donoghue M.T."/>
            <person name="Azam S."/>
            <person name="Fan G."/>
            <person name="Whaley A.M."/>
            <person name="Farmer A.D."/>
            <person name="Sheridan J."/>
            <person name="Iwata A."/>
            <person name="Tuteja R."/>
            <person name="Penmetsa R.V."/>
            <person name="Wu W."/>
            <person name="Upadhyaya H.D."/>
            <person name="Yang S.P."/>
            <person name="Shah T."/>
            <person name="Saxena K.B."/>
            <person name="Michael T."/>
            <person name="McCombie W.R."/>
            <person name="Yang B."/>
            <person name="Zhang G."/>
            <person name="Yang H."/>
            <person name="Wang J."/>
            <person name="Spillane C."/>
            <person name="Cook D.R."/>
            <person name="May G.D."/>
            <person name="Xu X."/>
            <person name="Jackson S.A."/>
        </authorList>
    </citation>
    <scope>NUCLEOTIDE SEQUENCE [LARGE SCALE GENOMIC DNA]</scope>
</reference>
<dbReference type="PANTHER" id="PTHR11439:SF463">
    <property type="entry name" value="REVERSE TRANSCRIPTASE TY1_COPIA-TYPE DOMAIN-CONTAINING PROTEIN"/>
    <property type="match status" value="1"/>
</dbReference>
<proteinExistence type="predicted"/>
<keyword evidence="2" id="KW-1185">Reference proteome</keyword>
<dbReference type="Proteomes" id="UP000075243">
    <property type="component" value="Unassembled WGS sequence"/>
</dbReference>
<gene>
    <name evidence="1" type="ORF">KK1_029243</name>
</gene>
<evidence type="ECO:0008006" key="3">
    <source>
        <dbReference type="Google" id="ProtNLM"/>
    </source>
</evidence>